<reference evidence="1" key="1">
    <citation type="journal article" date="2015" name="Genome Biol. Evol.">
        <title>Organellar Genomes of White Spruce (Picea glauca): Assembly and Annotation.</title>
        <authorList>
            <person name="Jackman S.D."/>
            <person name="Warren R.L."/>
            <person name="Gibb E.A."/>
            <person name="Vandervalk B.P."/>
            <person name="Mohamadi H."/>
            <person name="Chu J."/>
            <person name="Raymond A."/>
            <person name="Pleasance S."/>
            <person name="Coope R."/>
            <person name="Wildung M.R."/>
            <person name="Ritland C.E."/>
            <person name="Bousquet J."/>
            <person name="Jones S.J."/>
            <person name="Bohlmann J."/>
            <person name="Birol I."/>
        </authorList>
    </citation>
    <scope>NUCLEOTIDE SEQUENCE [LARGE SCALE GENOMIC DNA]</scope>
    <source>
        <tissue evidence="1">Flushing bud</tissue>
    </source>
</reference>
<keyword evidence="1" id="KW-0496">Mitochondrion</keyword>
<name>A0A101LWG9_PICGL</name>
<comment type="caution">
    <text evidence="1">The sequence shown here is derived from an EMBL/GenBank/DDBJ whole genome shotgun (WGS) entry which is preliminary data.</text>
</comment>
<dbReference type="EMBL" id="LKAM01000010">
    <property type="protein sequence ID" value="KUM46634.1"/>
    <property type="molecule type" value="Genomic_DNA"/>
</dbReference>
<gene>
    <name evidence="1" type="ORF">ABT39_MTgene1314</name>
</gene>
<organism evidence="1">
    <name type="scientific">Picea glauca</name>
    <name type="common">White spruce</name>
    <name type="synonym">Pinus glauca</name>
    <dbReference type="NCBI Taxonomy" id="3330"/>
    <lineage>
        <taxon>Eukaryota</taxon>
        <taxon>Viridiplantae</taxon>
        <taxon>Streptophyta</taxon>
        <taxon>Embryophyta</taxon>
        <taxon>Tracheophyta</taxon>
        <taxon>Spermatophyta</taxon>
        <taxon>Pinopsida</taxon>
        <taxon>Pinidae</taxon>
        <taxon>Conifers I</taxon>
        <taxon>Pinales</taxon>
        <taxon>Pinaceae</taxon>
        <taxon>Picea</taxon>
    </lineage>
</organism>
<dbReference type="AlphaFoldDB" id="A0A101LWG9"/>
<accession>A0A101LWG9</accession>
<evidence type="ECO:0000313" key="1">
    <source>
        <dbReference type="EMBL" id="KUM46634.1"/>
    </source>
</evidence>
<protein>
    <submittedName>
        <fullName evidence="1">Uncharacterized protein</fullName>
    </submittedName>
</protein>
<geneLocation type="mitochondrion" evidence="1"/>
<sequence>MTGSLSIVVCIDIDPPIKPMEQREEIKKEKNTAAISNRNALKSLSLSSYLSVHLFT</sequence>
<proteinExistence type="predicted"/>